<evidence type="ECO:0000313" key="3">
    <source>
        <dbReference type="Proteomes" id="UP001202328"/>
    </source>
</evidence>
<accession>A0AAD4S824</accession>
<evidence type="ECO:0000313" key="2">
    <source>
        <dbReference type="EMBL" id="KAI3873865.1"/>
    </source>
</evidence>
<dbReference type="PANTHER" id="PTHR40891">
    <property type="entry name" value="DUF295 DOMAIN-CONTAINING PROTEIN"/>
    <property type="match status" value="1"/>
</dbReference>
<organism evidence="2 3">
    <name type="scientific">Papaver atlanticum</name>
    <dbReference type="NCBI Taxonomy" id="357466"/>
    <lineage>
        <taxon>Eukaryota</taxon>
        <taxon>Viridiplantae</taxon>
        <taxon>Streptophyta</taxon>
        <taxon>Embryophyta</taxon>
        <taxon>Tracheophyta</taxon>
        <taxon>Spermatophyta</taxon>
        <taxon>Magnoliopsida</taxon>
        <taxon>Ranunculales</taxon>
        <taxon>Papaveraceae</taxon>
        <taxon>Papaveroideae</taxon>
        <taxon>Papaver</taxon>
    </lineage>
</organism>
<protein>
    <recommendedName>
        <fullName evidence="1">KIB1-4 beta-propeller domain-containing protein</fullName>
    </recommendedName>
</protein>
<dbReference type="Proteomes" id="UP001202328">
    <property type="component" value="Unassembled WGS sequence"/>
</dbReference>
<dbReference type="PANTHER" id="PTHR40891:SF1">
    <property type="entry name" value="DUF295 DOMAIN-CONTAINING PROTEIN"/>
    <property type="match status" value="1"/>
</dbReference>
<dbReference type="EMBL" id="JAJJMB010012717">
    <property type="protein sequence ID" value="KAI3873865.1"/>
    <property type="molecule type" value="Genomic_DNA"/>
</dbReference>
<keyword evidence="3" id="KW-1185">Reference proteome</keyword>
<comment type="caution">
    <text evidence="2">The sequence shown here is derived from an EMBL/GenBank/DDBJ whole genome shotgun (WGS) entry which is preliminary data.</text>
</comment>
<feature type="non-terminal residue" evidence="2">
    <location>
        <position position="159"/>
    </location>
</feature>
<dbReference type="Pfam" id="PF03478">
    <property type="entry name" value="Beta-prop_KIB1-4"/>
    <property type="match status" value="1"/>
</dbReference>
<feature type="domain" description="KIB1-4 beta-propeller" evidence="1">
    <location>
        <begin position="37"/>
        <end position="121"/>
    </location>
</feature>
<reference evidence="2" key="1">
    <citation type="submission" date="2022-04" db="EMBL/GenBank/DDBJ databases">
        <title>A functionally conserved STORR gene fusion in Papaver species that diverged 16.8 million years ago.</title>
        <authorList>
            <person name="Catania T."/>
        </authorList>
    </citation>
    <scope>NUCLEOTIDE SEQUENCE</scope>
    <source>
        <strain evidence="2">S-188037</strain>
    </source>
</reference>
<proteinExistence type="predicted"/>
<sequence length="159" mass="18233">MAIQDDIDDAEQKNLPQYCHPQNFKSVRVAGRSDYILQSSVMESFGQVFTIDRYYIPRGVFKFLTNIEIAKLDFSSMAWEEVKSLDDYVFFLGHDNQLSCLASEMGLSKGCVYFTRHGEINLYKYDLEDKSVLHCLPCPHLPTPWSSADWLMISSNATP</sequence>
<evidence type="ECO:0000259" key="1">
    <source>
        <dbReference type="Pfam" id="PF03478"/>
    </source>
</evidence>
<dbReference type="AlphaFoldDB" id="A0AAD4S824"/>
<name>A0AAD4S824_9MAGN</name>
<gene>
    <name evidence="2" type="ORF">MKW98_001514</name>
</gene>
<dbReference type="InterPro" id="IPR005174">
    <property type="entry name" value="KIB1-4_b-propeller"/>
</dbReference>